<accession>A0A4T2BNJ0</accession>
<dbReference type="Pfam" id="PF00149">
    <property type="entry name" value="Metallophos"/>
    <property type="match status" value="1"/>
</dbReference>
<reference evidence="2 3" key="1">
    <citation type="journal article" date="2019" name="Microorganisms">
        <title>Systematic Affiliation and Genome Analysis of Subtercola vilae DB165(T) with Particular Emphasis on Cold Adaptation of an Isolate from a High-Altitude Cold Volcano Lake.</title>
        <authorList>
            <person name="Villalobos A.S."/>
            <person name="Wiese J."/>
            <person name="Imhoff J.F."/>
            <person name="Dorador C."/>
            <person name="Keller A."/>
            <person name="Hentschel U."/>
        </authorList>
    </citation>
    <scope>NUCLEOTIDE SEQUENCE [LARGE SCALE GENOMIC DNA]</scope>
    <source>
        <strain evidence="2 3">DB165</strain>
    </source>
</reference>
<evidence type="ECO:0000313" key="3">
    <source>
        <dbReference type="Proteomes" id="UP000306192"/>
    </source>
</evidence>
<dbReference type="Gene3D" id="3.60.21.10">
    <property type="match status" value="1"/>
</dbReference>
<name>A0A4T2BNJ0_9MICO</name>
<keyword evidence="3" id="KW-1185">Reference proteome</keyword>
<dbReference type="SUPFAM" id="SSF56300">
    <property type="entry name" value="Metallo-dependent phosphatases"/>
    <property type="match status" value="1"/>
</dbReference>
<comment type="caution">
    <text evidence="2">The sequence shown here is derived from an EMBL/GenBank/DDBJ whole genome shotgun (WGS) entry which is preliminary data.</text>
</comment>
<dbReference type="InterPro" id="IPR004843">
    <property type="entry name" value="Calcineurin-like_PHP"/>
</dbReference>
<dbReference type="GO" id="GO:0016787">
    <property type="term" value="F:hydrolase activity"/>
    <property type="evidence" value="ECO:0007669"/>
    <property type="project" value="InterPro"/>
</dbReference>
<organism evidence="2 3">
    <name type="scientific">Subtercola vilae</name>
    <dbReference type="NCBI Taxonomy" id="2056433"/>
    <lineage>
        <taxon>Bacteria</taxon>
        <taxon>Bacillati</taxon>
        <taxon>Actinomycetota</taxon>
        <taxon>Actinomycetes</taxon>
        <taxon>Micrococcales</taxon>
        <taxon>Microbacteriaceae</taxon>
        <taxon>Subtercola</taxon>
    </lineage>
</organism>
<dbReference type="Proteomes" id="UP000306192">
    <property type="component" value="Unassembled WGS sequence"/>
</dbReference>
<protein>
    <submittedName>
        <fullName evidence="2">Metallophosphoesterase</fullName>
    </submittedName>
</protein>
<feature type="domain" description="Calcineurin-like phosphoesterase" evidence="1">
    <location>
        <begin position="18"/>
        <end position="231"/>
    </location>
</feature>
<proteinExistence type="predicted"/>
<sequence length="298" mass="32820">MNYDMAEVDLTTAGGEAKVLIAGDWHGSRDWLRSVFLSAIENDTTGIRTILHLGDFGIWGERDRGFLEAADYLCEKIGIERILVTPGNHEDWRILDAGFETLPEAPVPLSASVLALPRGFRFTLGGRSFMSFGGAASIDYQQRLEGFDWFKSEMATEAEAEAAAASGDVDVLLLHEAINGGTGAVEEVIVRNPMGWPAEALAYSAESRAQVTRVWEGTRPKLTFHGHMHNPDEVTLPSGQRVRSLGCDNQAGNIGELNLQDLSWRELQVTFVSARPRRTLNVEKLYLDRPGSESEESN</sequence>
<gene>
    <name evidence="2" type="ORF">D4765_15690</name>
</gene>
<dbReference type="EMBL" id="QYRT01000040">
    <property type="protein sequence ID" value="TIH32282.1"/>
    <property type="molecule type" value="Genomic_DNA"/>
</dbReference>
<dbReference type="AlphaFoldDB" id="A0A4T2BNJ0"/>
<dbReference type="CDD" id="cd00838">
    <property type="entry name" value="MPP_superfamily"/>
    <property type="match status" value="1"/>
</dbReference>
<dbReference type="InterPro" id="IPR029052">
    <property type="entry name" value="Metallo-depent_PP-like"/>
</dbReference>
<evidence type="ECO:0000313" key="2">
    <source>
        <dbReference type="EMBL" id="TIH32282.1"/>
    </source>
</evidence>
<evidence type="ECO:0000259" key="1">
    <source>
        <dbReference type="Pfam" id="PF00149"/>
    </source>
</evidence>